<organism evidence="1 2">
    <name type="scientific">Allacma fusca</name>
    <dbReference type="NCBI Taxonomy" id="39272"/>
    <lineage>
        <taxon>Eukaryota</taxon>
        <taxon>Metazoa</taxon>
        <taxon>Ecdysozoa</taxon>
        <taxon>Arthropoda</taxon>
        <taxon>Hexapoda</taxon>
        <taxon>Collembola</taxon>
        <taxon>Symphypleona</taxon>
        <taxon>Sminthuridae</taxon>
        <taxon>Allacma</taxon>
    </lineage>
</organism>
<protein>
    <submittedName>
        <fullName evidence="1">Uncharacterized protein</fullName>
    </submittedName>
</protein>
<gene>
    <name evidence="1" type="ORF">AFUS01_LOCUS47396</name>
</gene>
<reference evidence="1" key="1">
    <citation type="submission" date="2021-06" db="EMBL/GenBank/DDBJ databases">
        <authorList>
            <person name="Hodson N. C."/>
            <person name="Mongue J. A."/>
            <person name="Jaron S. K."/>
        </authorList>
    </citation>
    <scope>NUCLEOTIDE SEQUENCE</scope>
</reference>
<dbReference type="EMBL" id="CAJVCH010571753">
    <property type="protein sequence ID" value="CAG7838421.1"/>
    <property type="molecule type" value="Genomic_DNA"/>
</dbReference>
<name>A0A8J2LUY7_9HEXA</name>
<proteinExistence type="predicted"/>
<dbReference type="AlphaFoldDB" id="A0A8J2LUY7"/>
<dbReference type="Proteomes" id="UP000708208">
    <property type="component" value="Unassembled WGS sequence"/>
</dbReference>
<keyword evidence="2" id="KW-1185">Reference proteome</keyword>
<accession>A0A8J2LUY7</accession>
<evidence type="ECO:0000313" key="2">
    <source>
        <dbReference type="Proteomes" id="UP000708208"/>
    </source>
</evidence>
<sequence length="85" mass="9922">MRDLTREFGFINHYRTSLQNLAARLKSSSGFQTYCRLNGEESGENIVQDYLTDVYLLLGENFEEMSPETIVFDAKETWFVVMARK</sequence>
<evidence type="ECO:0000313" key="1">
    <source>
        <dbReference type="EMBL" id="CAG7838421.1"/>
    </source>
</evidence>
<comment type="caution">
    <text evidence="1">The sequence shown here is derived from an EMBL/GenBank/DDBJ whole genome shotgun (WGS) entry which is preliminary data.</text>
</comment>